<evidence type="ECO:0000259" key="3">
    <source>
        <dbReference type="PROSITE" id="PS00214"/>
    </source>
</evidence>
<feature type="domain" description="Cytosolic fatty-acid binding proteins" evidence="3">
    <location>
        <begin position="7"/>
        <end position="24"/>
    </location>
</feature>
<dbReference type="PANTHER" id="PTHR11955">
    <property type="entry name" value="FATTY ACID BINDING PROTEIN"/>
    <property type="match status" value="1"/>
</dbReference>
<name>A0A4W4FQ83_ELEEL</name>
<dbReference type="STRING" id="8005.ENSEEEP00000027094"/>
<comment type="similarity">
    <text evidence="1 2">Belongs to the calycin superfamily. Fatty-acid binding protein (FABP) family.</text>
</comment>
<dbReference type="SUPFAM" id="SSF50814">
    <property type="entry name" value="Lipocalins"/>
    <property type="match status" value="1"/>
</dbReference>
<dbReference type="Gene3D" id="2.40.128.20">
    <property type="match status" value="1"/>
</dbReference>
<proteinExistence type="inferred from homology"/>
<evidence type="ECO:0000256" key="1">
    <source>
        <dbReference type="ARBA" id="ARBA00008390"/>
    </source>
</evidence>
<accession>A0A4W4FQ83</accession>
<keyword evidence="5" id="KW-1185">Reference proteome</keyword>
<dbReference type="Pfam" id="PF00061">
    <property type="entry name" value="Lipocalin"/>
    <property type="match status" value="1"/>
</dbReference>
<reference evidence="4" key="4">
    <citation type="submission" date="2025-08" db="UniProtKB">
        <authorList>
            <consortium name="Ensembl"/>
        </authorList>
    </citation>
    <scope>IDENTIFICATION</scope>
</reference>
<protein>
    <recommendedName>
        <fullName evidence="3">Cytosolic fatty-acid binding proteins domain-containing protein</fullName>
    </recommendedName>
</protein>
<reference evidence="5" key="2">
    <citation type="journal article" date="2017" name="Sci. Adv.">
        <title>A tail of two voltages: Proteomic comparison of the three electric organs of the electric eel.</title>
        <authorList>
            <person name="Traeger L.L."/>
            <person name="Sabat G."/>
            <person name="Barrett-Wilt G.A."/>
            <person name="Wells G.B."/>
            <person name="Sussman M.R."/>
        </authorList>
    </citation>
    <scope>NUCLEOTIDE SEQUENCE [LARGE SCALE GENOMIC DNA]</scope>
</reference>
<dbReference type="GO" id="GO:0008289">
    <property type="term" value="F:lipid binding"/>
    <property type="evidence" value="ECO:0007669"/>
    <property type="project" value="InterPro"/>
</dbReference>
<dbReference type="AlphaFoldDB" id="A0A4W4FQ83"/>
<dbReference type="InterPro" id="IPR031259">
    <property type="entry name" value="ILBP"/>
</dbReference>
<dbReference type="PRINTS" id="PR00178">
    <property type="entry name" value="FATTYACIDBP"/>
</dbReference>
<dbReference type="Proteomes" id="UP000314983">
    <property type="component" value="Chromosome 10"/>
</dbReference>
<evidence type="ECO:0000256" key="2">
    <source>
        <dbReference type="RuleBase" id="RU003696"/>
    </source>
</evidence>
<organism evidence="4 5">
    <name type="scientific">Electrophorus electricus</name>
    <name type="common">Electric eel</name>
    <name type="synonym">Gymnotus electricus</name>
    <dbReference type="NCBI Taxonomy" id="8005"/>
    <lineage>
        <taxon>Eukaryota</taxon>
        <taxon>Metazoa</taxon>
        <taxon>Chordata</taxon>
        <taxon>Craniata</taxon>
        <taxon>Vertebrata</taxon>
        <taxon>Euteleostomi</taxon>
        <taxon>Actinopterygii</taxon>
        <taxon>Neopterygii</taxon>
        <taxon>Teleostei</taxon>
        <taxon>Ostariophysi</taxon>
        <taxon>Gymnotiformes</taxon>
        <taxon>Gymnotoidei</taxon>
        <taxon>Gymnotidae</taxon>
        <taxon>Electrophorus</taxon>
    </lineage>
</organism>
<dbReference type="PROSITE" id="PS00214">
    <property type="entry name" value="FABP"/>
    <property type="match status" value="1"/>
</dbReference>
<reference evidence="5" key="1">
    <citation type="journal article" date="2014" name="Science">
        <title>Nonhuman genetics. Genomic basis for the convergent evolution of electric organs.</title>
        <authorList>
            <person name="Gallant J.R."/>
            <person name="Traeger L.L."/>
            <person name="Volkening J.D."/>
            <person name="Moffett H."/>
            <person name="Chen P.H."/>
            <person name="Novina C.D."/>
            <person name="Phillips G.N.Jr."/>
            <person name="Anand R."/>
            <person name="Wells G.B."/>
            <person name="Pinch M."/>
            <person name="Guth R."/>
            <person name="Unguez G.A."/>
            <person name="Albert J.S."/>
            <person name="Zakon H.H."/>
            <person name="Samanta M.P."/>
            <person name="Sussman M.R."/>
        </authorList>
    </citation>
    <scope>NUCLEOTIDE SEQUENCE [LARGE SCALE GENOMIC DNA]</scope>
</reference>
<reference evidence="4" key="5">
    <citation type="submission" date="2025-09" db="UniProtKB">
        <authorList>
            <consortium name="Ensembl"/>
        </authorList>
    </citation>
    <scope>IDENTIFICATION</scope>
</reference>
<dbReference type="InterPro" id="IPR012674">
    <property type="entry name" value="Calycin"/>
</dbReference>
<dbReference type="InterPro" id="IPR000566">
    <property type="entry name" value="Lipocln_cytosolic_FA-bd_dom"/>
</dbReference>
<dbReference type="InterPro" id="IPR000463">
    <property type="entry name" value="Fatty_acid-bd"/>
</dbReference>
<evidence type="ECO:0000313" key="5">
    <source>
        <dbReference type="Proteomes" id="UP000314983"/>
    </source>
</evidence>
<evidence type="ECO:0000313" key="4">
    <source>
        <dbReference type="Ensembl" id="ENSEEEP00000027094.2"/>
    </source>
</evidence>
<reference evidence="4" key="3">
    <citation type="submission" date="2020-05" db="EMBL/GenBank/DDBJ databases">
        <title>Electrophorus electricus (electric eel) genome, fEleEle1, primary haplotype.</title>
        <authorList>
            <person name="Myers G."/>
            <person name="Meyer A."/>
            <person name="Fedrigo O."/>
            <person name="Formenti G."/>
            <person name="Rhie A."/>
            <person name="Tracey A."/>
            <person name="Sims Y."/>
            <person name="Jarvis E.D."/>
        </authorList>
    </citation>
    <scope>NUCLEOTIDE SEQUENCE [LARGE SCALE GENOMIC DNA]</scope>
</reference>
<dbReference type="Ensembl" id="ENSEEET00000027406.2">
    <property type="protein sequence ID" value="ENSEEEP00000027094.2"/>
    <property type="gene ID" value="ENSEEEG00000013042.2"/>
</dbReference>
<sequence length="142" mass="15789">KMEQFMGKWKLTKSENFEEYMKAIGVGFASRQMANLAKPSLVFSEGDGGLISMKSTTTFKTVEIKFRLGEEFGEITADDRQAKSTMSLLNGKLIQSQTWEGKTTTIEREIQDGKLICIMGDAVSLRTSLLGHPAVTNTNEKK</sequence>
<gene>
    <name evidence="4" type="primary">fabp4b</name>
</gene>
<dbReference type="GeneTree" id="ENSGT00940000164547"/>
<keyword evidence="2" id="KW-0813">Transport</keyword>
<dbReference type="FunFam" id="2.40.128.20:FF:000001">
    <property type="entry name" value="Fatty acid-binding protein, adipocyte"/>
    <property type="match status" value="1"/>
</dbReference>